<sequence length="325" mass="36706">MKTCNKVIAIPLFSLIVVGCNNGEEAGEIQEPDRGNDEEEVAEIQEPDRGNDDEEAEEVDEVVNEDAEEVDDKADADEGETETEVEESVDVEESTEESGNTDEEVEKARNEDNNEETNENDELTGEEILEAAIAAEKERDALYVESVIEVDDGENVIEDHIKEWTFFHDDGSVEVRQELDGVDQPTYFTASDGEYTIMYTEGEDSAIRIDETGIDQDPEELVTQRTQLESLVGKEAAYNGEDTVNGYDTYHVTFENTDYWLEQESYVVINQDLEYIPAVLEFEVDPEYSEELVSLEDVLPDDVEIIEQDASEMYGEDHGEEELDD</sequence>
<dbReference type="RefSeq" id="WP_184405253.1">
    <property type="nucleotide sequence ID" value="NZ_JACHHJ010000005.1"/>
</dbReference>
<proteinExistence type="predicted"/>
<accession>A0A841PX51</accession>
<protein>
    <submittedName>
        <fullName evidence="2">Uncharacterized protein</fullName>
    </submittedName>
</protein>
<comment type="caution">
    <text evidence="2">The sequence shown here is derived from an EMBL/GenBank/DDBJ whole genome shotgun (WGS) entry which is preliminary data.</text>
</comment>
<evidence type="ECO:0000313" key="2">
    <source>
        <dbReference type="EMBL" id="MBB6451191.1"/>
    </source>
</evidence>
<keyword evidence="3" id="KW-1185">Reference proteome</keyword>
<feature type="compositionally biased region" description="Acidic residues" evidence="1">
    <location>
        <begin position="25"/>
        <end position="105"/>
    </location>
</feature>
<dbReference type="Proteomes" id="UP000568839">
    <property type="component" value="Unassembled WGS sequence"/>
</dbReference>
<dbReference type="EMBL" id="JACHHJ010000005">
    <property type="protein sequence ID" value="MBB6451191.1"/>
    <property type="molecule type" value="Genomic_DNA"/>
</dbReference>
<gene>
    <name evidence="2" type="ORF">HNR44_003185</name>
</gene>
<dbReference type="PROSITE" id="PS51257">
    <property type="entry name" value="PROKAR_LIPOPROTEIN"/>
    <property type="match status" value="1"/>
</dbReference>
<organism evidence="2 3">
    <name type="scientific">Geomicrobium halophilum</name>
    <dbReference type="NCBI Taxonomy" id="549000"/>
    <lineage>
        <taxon>Bacteria</taxon>
        <taxon>Bacillati</taxon>
        <taxon>Bacillota</taxon>
        <taxon>Bacilli</taxon>
        <taxon>Bacillales</taxon>
        <taxon>Geomicrobium</taxon>
    </lineage>
</organism>
<name>A0A841PX51_9BACL</name>
<evidence type="ECO:0000313" key="3">
    <source>
        <dbReference type="Proteomes" id="UP000568839"/>
    </source>
</evidence>
<reference evidence="2 3" key="1">
    <citation type="submission" date="2020-08" db="EMBL/GenBank/DDBJ databases">
        <title>Genomic Encyclopedia of Type Strains, Phase IV (KMG-IV): sequencing the most valuable type-strain genomes for metagenomic binning, comparative biology and taxonomic classification.</title>
        <authorList>
            <person name="Goeker M."/>
        </authorList>
    </citation>
    <scope>NUCLEOTIDE SEQUENCE [LARGE SCALE GENOMIC DNA]</scope>
    <source>
        <strain evidence="2 3">DSM 21769</strain>
    </source>
</reference>
<feature type="region of interest" description="Disordered" evidence="1">
    <location>
        <begin position="25"/>
        <end position="124"/>
    </location>
</feature>
<dbReference type="AlphaFoldDB" id="A0A841PX51"/>
<evidence type="ECO:0000256" key="1">
    <source>
        <dbReference type="SAM" id="MobiDB-lite"/>
    </source>
</evidence>
<feature type="compositionally biased region" description="Acidic residues" evidence="1">
    <location>
        <begin position="113"/>
        <end position="124"/>
    </location>
</feature>